<evidence type="ECO:0000313" key="2">
    <source>
        <dbReference type="EMBL" id="SQA78566.1"/>
    </source>
</evidence>
<dbReference type="Proteomes" id="UP000250169">
    <property type="component" value="Unassembled WGS sequence"/>
</dbReference>
<proteinExistence type="predicted"/>
<keyword evidence="1" id="KW-0472">Membrane</keyword>
<dbReference type="EMBL" id="UARG01000017">
    <property type="protein sequence ID" value="SQA78566.1"/>
    <property type="molecule type" value="Genomic_DNA"/>
</dbReference>
<dbReference type="EMBL" id="UAVS01000006">
    <property type="protein sequence ID" value="SQA94572.1"/>
    <property type="molecule type" value="Genomic_DNA"/>
</dbReference>
<feature type="transmembrane region" description="Helical" evidence="1">
    <location>
        <begin position="29"/>
        <end position="49"/>
    </location>
</feature>
<dbReference type="Proteomes" id="UP000249891">
    <property type="component" value="Unassembled WGS sequence"/>
</dbReference>
<reference evidence="4 5" key="1">
    <citation type="submission" date="2018-06" db="EMBL/GenBank/DDBJ databases">
        <authorList>
            <consortium name="Pathogen Informatics"/>
            <person name="Doyle S."/>
        </authorList>
    </citation>
    <scope>NUCLEOTIDE SEQUENCE [LARGE SCALE GENOMIC DNA]</scope>
    <source>
        <strain evidence="3 5">NCTC11545</strain>
        <strain evidence="2 4">NCTC11546</strain>
    </source>
</reference>
<keyword evidence="1" id="KW-0812">Transmembrane</keyword>
<keyword evidence="1" id="KW-1133">Transmembrane helix</keyword>
<evidence type="ECO:0000256" key="1">
    <source>
        <dbReference type="SAM" id="Phobius"/>
    </source>
</evidence>
<name>A0A2X2RBG8_CAPOC</name>
<dbReference type="AlphaFoldDB" id="A0A2X2RBG8"/>
<evidence type="ECO:0000313" key="5">
    <source>
        <dbReference type="Proteomes" id="UP000250169"/>
    </source>
</evidence>
<organism evidence="2 4">
    <name type="scientific">Capnocytophaga ochracea</name>
    <dbReference type="NCBI Taxonomy" id="1018"/>
    <lineage>
        <taxon>Bacteria</taxon>
        <taxon>Pseudomonadati</taxon>
        <taxon>Bacteroidota</taxon>
        <taxon>Flavobacteriia</taxon>
        <taxon>Flavobacteriales</taxon>
        <taxon>Flavobacteriaceae</taxon>
        <taxon>Capnocytophaga</taxon>
    </lineage>
</organism>
<evidence type="ECO:0000313" key="3">
    <source>
        <dbReference type="EMBL" id="SQA94572.1"/>
    </source>
</evidence>
<gene>
    <name evidence="3" type="ORF">NCTC11545_01762</name>
    <name evidence="2" type="ORF">NCTC11546_01805</name>
</gene>
<evidence type="ECO:0000313" key="4">
    <source>
        <dbReference type="Proteomes" id="UP000249891"/>
    </source>
</evidence>
<accession>A0A2X2RBG8</accession>
<protein>
    <submittedName>
        <fullName evidence="2">Uncharacterized protein</fullName>
    </submittedName>
</protein>
<dbReference type="RefSeq" id="WP_181463708.1">
    <property type="nucleotide sequence ID" value="NZ_UARG01000017.1"/>
</dbReference>
<sequence>MSRGQYGRGFQDGKKTAENLIKDEKVKKVVTSAIAAALAFVGGLIVKGLGNK</sequence>